<evidence type="ECO:0000313" key="2">
    <source>
        <dbReference type="EMBL" id="KAJ1105876.1"/>
    </source>
</evidence>
<feature type="compositionally biased region" description="Basic and acidic residues" evidence="1">
    <location>
        <begin position="186"/>
        <end position="220"/>
    </location>
</feature>
<feature type="region of interest" description="Disordered" evidence="1">
    <location>
        <begin position="124"/>
        <end position="220"/>
    </location>
</feature>
<accession>A0AAV7MQ41</accession>
<protein>
    <submittedName>
        <fullName evidence="2">Uncharacterized protein</fullName>
    </submittedName>
</protein>
<feature type="compositionally biased region" description="Basic and acidic residues" evidence="1">
    <location>
        <begin position="235"/>
        <end position="244"/>
    </location>
</feature>
<keyword evidence="3" id="KW-1185">Reference proteome</keyword>
<dbReference type="EMBL" id="JANPWB010000013">
    <property type="protein sequence ID" value="KAJ1105876.1"/>
    <property type="molecule type" value="Genomic_DNA"/>
</dbReference>
<reference evidence="2" key="1">
    <citation type="journal article" date="2022" name="bioRxiv">
        <title>Sequencing and chromosome-scale assembly of the giantPleurodeles waltlgenome.</title>
        <authorList>
            <person name="Brown T."/>
            <person name="Elewa A."/>
            <person name="Iarovenko S."/>
            <person name="Subramanian E."/>
            <person name="Araus A.J."/>
            <person name="Petzold A."/>
            <person name="Susuki M."/>
            <person name="Suzuki K.-i.T."/>
            <person name="Hayashi T."/>
            <person name="Toyoda A."/>
            <person name="Oliveira C."/>
            <person name="Osipova E."/>
            <person name="Leigh N.D."/>
            <person name="Simon A."/>
            <person name="Yun M.H."/>
        </authorList>
    </citation>
    <scope>NUCLEOTIDE SEQUENCE</scope>
    <source>
        <strain evidence="2">20211129_DDA</strain>
        <tissue evidence="2">Liver</tissue>
    </source>
</reference>
<comment type="caution">
    <text evidence="2">The sequence shown here is derived from an EMBL/GenBank/DDBJ whole genome shotgun (WGS) entry which is preliminary data.</text>
</comment>
<evidence type="ECO:0000256" key="1">
    <source>
        <dbReference type="SAM" id="MobiDB-lite"/>
    </source>
</evidence>
<evidence type="ECO:0000313" key="3">
    <source>
        <dbReference type="Proteomes" id="UP001066276"/>
    </source>
</evidence>
<organism evidence="2 3">
    <name type="scientific">Pleurodeles waltl</name>
    <name type="common">Iberian ribbed newt</name>
    <dbReference type="NCBI Taxonomy" id="8319"/>
    <lineage>
        <taxon>Eukaryota</taxon>
        <taxon>Metazoa</taxon>
        <taxon>Chordata</taxon>
        <taxon>Craniata</taxon>
        <taxon>Vertebrata</taxon>
        <taxon>Euteleostomi</taxon>
        <taxon>Amphibia</taxon>
        <taxon>Batrachia</taxon>
        <taxon>Caudata</taxon>
        <taxon>Salamandroidea</taxon>
        <taxon>Salamandridae</taxon>
        <taxon>Pleurodelinae</taxon>
        <taxon>Pleurodeles</taxon>
    </lineage>
</organism>
<name>A0AAV7MQ41_PLEWA</name>
<sequence>MLRWFPLCKLHRDGCVEEANVTNTGHSNSVPAGRQAASALRSDVRLQDILQDTDLHQDHGQRSPFRTRIAATSVQPSKTSGCKTLDSVARASEARRFRTVDSACIGRAGGSSFSTGRALFSTLQKNAKDGGPGAALAREKEKKRNEHQKSGRGVRTTESKRVGRDGGGVRCGITTGTEAVSRRQTRKGDEERRLRTDGYRDRENENERRHCPGSERREDMWEVELVIQEGWREGCEEKREERQREGRRRKERGRGETERGR</sequence>
<feature type="region of interest" description="Disordered" evidence="1">
    <location>
        <begin position="235"/>
        <end position="261"/>
    </location>
</feature>
<proteinExistence type="predicted"/>
<gene>
    <name evidence="2" type="ORF">NDU88_003280</name>
</gene>
<feature type="compositionally biased region" description="Basic and acidic residues" evidence="1">
    <location>
        <begin position="137"/>
        <end position="164"/>
    </location>
</feature>
<dbReference type="AlphaFoldDB" id="A0AAV7MQ41"/>
<dbReference type="Proteomes" id="UP001066276">
    <property type="component" value="Chromosome 9"/>
</dbReference>